<keyword evidence="1" id="KW-1133">Transmembrane helix</keyword>
<dbReference type="GO" id="GO:0005886">
    <property type="term" value="C:plasma membrane"/>
    <property type="evidence" value="ECO:0007669"/>
    <property type="project" value="TreeGrafter"/>
</dbReference>
<dbReference type="InterPro" id="IPR001036">
    <property type="entry name" value="Acrflvin-R"/>
</dbReference>
<dbReference type="SUPFAM" id="SSF82866">
    <property type="entry name" value="Multidrug efflux transporter AcrB transmembrane domain"/>
    <property type="match status" value="1"/>
</dbReference>
<keyword evidence="1" id="KW-0812">Transmembrane</keyword>
<dbReference type="PANTHER" id="PTHR32063:SF28">
    <property type="entry name" value="BLR2861 PROTEIN"/>
    <property type="match status" value="1"/>
</dbReference>
<dbReference type="PRINTS" id="PR00702">
    <property type="entry name" value="ACRIFLAVINRP"/>
</dbReference>
<proteinExistence type="predicted"/>
<keyword evidence="1" id="KW-0472">Membrane</keyword>
<name>A0A2X2JRP4_SPHMU</name>
<dbReference type="EMBL" id="UAUU01000011">
    <property type="protein sequence ID" value="SPZ94726.1"/>
    <property type="molecule type" value="Genomic_DNA"/>
</dbReference>
<dbReference type="GO" id="GO:0042910">
    <property type="term" value="F:xenobiotic transmembrane transporter activity"/>
    <property type="evidence" value="ECO:0007669"/>
    <property type="project" value="TreeGrafter"/>
</dbReference>
<dbReference type="Proteomes" id="UP000251241">
    <property type="component" value="Unassembled WGS sequence"/>
</dbReference>
<evidence type="ECO:0000313" key="3">
    <source>
        <dbReference type="Proteomes" id="UP000251241"/>
    </source>
</evidence>
<evidence type="ECO:0000313" key="2">
    <source>
        <dbReference type="EMBL" id="SPZ94726.1"/>
    </source>
</evidence>
<dbReference type="AlphaFoldDB" id="A0A2X2JRP4"/>
<dbReference type="Pfam" id="PF00873">
    <property type="entry name" value="ACR_tran"/>
    <property type="match status" value="1"/>
</dbReference>
<sequence length="152" mass="17029">MVSNGKQLVGIAIIPQPGTNYLDIANNFYKMLDQIKEDLPQDIILNIASDNTTFIKKSVEEVAETLLISIILVTLIIYFFFRDWGIALRPLLDIPVSLIATFFIMYIFGFSINVLTLLAIVLATGLVVDDGSLLPKISSRKLKKECLQLKPR</sequence>
<organism evidence="2 3">
    <name type="scientific">Sphingobacterium multivorum</name>
    <dbReference type="NCBI Taxonomy" id="28454"/>
    <lineage>
        <taxon>Bacteria</taxon>
        <taxon>Pseudomonadati</taxon>
        <taxon>Bacteroidota</taxon>
        <taxon>Sphingobacteriia</taxon>
        <taxon>Sphingobacteriales</taxon>
        <taxon>Sphingobacteriaceae</taxon>
        <taxon>Sphingobacterium</taxon>
    </lineage>
</organism>
<dbReference type="Gene3D" id="3.30.70.1320">
    <property type="entry name" value="Multidrug efflux transporter AcrB pore domain like"/>
    <property type="match status" value="1"/>
</dbReference>
<protein>
    <submittedName>
        <fullName evidence="2">Efflux pump membrane transporter BepE</fullName>
    </submittedName>
</protein>
<reference evidence="2 3" key="1">
    <citation type="submission" date="2018-06" db="EMBL/GenBank/DDBJ databases">
        <authorList>
            <consortium name="Pathogen Informatics"/>
            <person name="Doyle S."/>
        </authorList>
    </citation>
    <scope>NUCLEOTIDE SEQUENCE [LARGE SCALE GENOMIC DNA]</scope>
    <source>
        <strain evidence="2 3">NCTC11343</strain>
    </source>
</reference>
<accession>A0A2X2JRP4</accession>
<evidence type="ECO:0000256" key="1">
    <source>
        <dbReference type="SAM" id="Phobius"/>
    </source>
</evidence>
<dbReference type="PANTHER" id="PTHR32063">
    <property type="match status" value="1"/>
</dbReference>
<dbReference type="Gene3D" id="1.20.1640.10">
    <property type="entry name" value="Multidrug efflux transporter AcrB transmembrane domain"/>
    <property type="match status" value="1"/>
</dbReference>
<gene>
    <name evidence="2" type="primary">bepE_6</name>
    <name evidence="2" type="ORF">NCTC11343_05530</name>
</gene>
<feature type="transmembrane region" description="Helical" evidence="1">
    <location>
        <begin position="62"/>
        <end position="81"/>
    </location>
</feature>